<evidence type="ECO:0000256" key="1">
    <source>
        <dbReference type="ARBA" id="ARBA00022723"/>
    </source>
</evidence>
<evidence type="ECO:0000259" key="5">
    <source>
        <dbReference type="PROSITE" id="PS51746"/>
    </source>
</evidence>
<dbReference type="InterPro" id="IPR036457">
    <property type="entry name" value="PPM-type-like_dom_sf"/>
</dbReference>
<dbReference type="AlphaFoldDB" id="A0A8H5BH48"/>
<dbReference type="InterPro" id="IPR015655">
    <property type="entry name" value="PP2C"/>
</dbReference>
<dbReference type="PROSITE" id="PS01032">
    <property type="entry name" value="PPM_1"/>
    <property type="match status" value="1"/>
</dbReference>
<keyword evidence="7" id="KW-1185">Reference proteome</keyword>
<sequence>MCDSGCLLQIITCILFNNSRSNFERCSVNLKQTLRTSSRLMLCTQQIIKPVSCHRENMDCSHLYRIFTQMPTPHSLKTFIPNSLHLLSALLPAKDSHRLTTQHSTKRFTLGSMSGVHSMNSLHTKGIVECSSFPVGISQYNVDVVRYQPTDRPIEDRWSMKLDTDARRIILGVYDGHGGSATAEVVSSVLPEALLEVPPSRHTEVFEEVDRRIIRSFTDDHSFLRSKSDQWERNAKTARAGCMALIFDLDLKSGDATISNAGDCRLAVFHGQPGPKIELVHETSDLNSRAASEQERLENEHPGEDLLIVSGRLFGRLMCTRGFGDVYYKLPCKGPVGRYTHKKHIDAMSAVEEIGKIPINQQYDSYFYGYRTPPYITARPETSKTHISDGDTVILASDGLWDKLTTLEAASILSDGIAAGVEHLAMHLLQFLLDNHPPGDDTTIVILRSRSPENKPSLEE</sequence>
<dbReference type="Pfam" id="PF00481">
    <property type="entry name" value="PP2C"/>
    <property type="match status" value="1"/>
</dbReference>
<evidence type="ECO:0000313" key="7">
    <source>
        <dbReference type="Proteomes" id="UP000541558"/>
    </source>
</evidence>
<organism evidence="6 7">
    <name type="scientific">Ephemerocybe angulata</name>
    <dbReference type="NCBI Taxonomy" id="980116"/>
    <lineage>
        <taxon>Eukaryota</taxon>
        <taxon>Fungi</taxon>
        <taxon>Dikarya</taxon>
        <taxon>Basidiomycota</taxon>
        <taxon>Agaricomycotina</taxon>
        <taxon>Agaricomycetes</taxon>
        <taxon>Agaricomycetidae</taxon>
        <taxon>Agaricales</taxon>
        <taxon>Agaricineae</taxon>
        <taxon>Psathyrellaceae</taxon>
        <taxon>Ephemerocybe</taxon>
    </lineage>
</organism>
<dbReference type="EMBL" id="JAACJK010000167">
    <property type="protein sequence ID" value="KAF5323079.1"/>
    <property type="molecule type" value="Genomic_DNA"/>
</dbReference>
<keyword evidence="2 4" id="KW-0378">Hydrolase</keyword>
<dbReference type="InterPro" id="IPR001932">
    <property type="entry name" value="PPM-type_phosphatase-like_dom"/>
</dbReference>
<keyword evidence="3 4" id="KW-0904">Protein phosphatase</keyword>
<evidence type="ECO:0000256" key="2">
    <source>
        <dbReference type="ARBA" id="ARBA00022801"/>
    </source>
</evidence>
<keyword evidence="1" id="KW-0479">Metal-binding</keyword>
<gene>
    <name evidence="6" type="ORF">D9611_009250</name>
</gene>
<comment type="caution">
    <text evidence="6">The sequence shown here is derived from an EMBL/GenBank/DDBJ whole genome shotgun (WGS) entry which is preliminary data.</text>
</comment>
<dbReference type="Proteomes" id="UP000541558">
    <property type="component" value="Unassembled WGS sequence"/>
</dbReference>
<dbReference type="PROSITE" id="PS51746">
    <property type="entry name" value="PPM_2"/>
    <property type="match status" value="1"/>
</dbReference>
<evidence type="ECO:0000256" key="3">
    <source>
        <dbReference type="ARBA" id="ARBA00022912"/>
    </source>
</evidence>
<feature type="domain" description="PPM-type phosphatase" evidence="5">
    <location>
        <begin position="139"/>
        <end position="449"/>
    </location>
</feature>
<proteinExistence type="inferred from homology"/>
<dbReference type="CDD" id="cd00143">
    <property type="entry name" value="PP2Cc"/>
    <property type="match status" value="1"/>
</dbReference>
<dbReference type="SMART" id="SM00331">
    <property type="entry name" value="PP2C_SIG"/>
    <property type="match status" value="1"/>
</dbReference>
<dbReference type="PANTHER" id="PTHR13832">
    <property type="entry name" value="PROTEIN PHOSPHATASE 2C"/>
    <property type="match status" value="1"/>
</dbReference>
<dbReference type="SMART" id="SM00332">
    <property type="entry name" value="PP2Cc"/>
    <property type="match status" value="1"/>
</dbReference>
<comment type="similarity">
    <text evidence="4">Belongs to the PP2C family.</text>
</comment>
<dbReference type="Gene3D" id="3.60.40.10">
    <property type="entry name" value="PPM-type phosphatase domain"/>
    <property type="match status" value="1"/>
</dbReference>
<dbReference type="InterPro" id="IPR000222">
    <property type="entry name" value="PP2C_BS"/>
</dbReference>
<reference evidence="6 7" key="1">
    <citation type="journal article" date="2020" name="ISME J.">
        <title>Uncovering the hidden diversity of litter-decomposition mechanisms in mushroom-forming fungi.</title>
        <authorList>
            <person name="Floudas D."/>
            <person name="Bentzer J."/>
            <person name="Ahren D."/>
            <person name="Johansson T."/>
            <person name="Persson P."/>
            <person name="Tunlid A."/>
        </authorList>
    </citation>
    <scope>NUCLEOTIDE SEQUENCE [LARGE SCALE GENOMIC DNA]</scope>
    <source>
        <strain evidence="6 7">CBS 175.51</strain>
    </source>
</reference>
<dbReference type="GO" id="GO:0004722">
    <property type="term" value="F:protein serine/threonine phosphatase activity"/>
    <property type="evidence" value="ECO:0007669"/>
    <property type="project" value="InterPro"/>
</dbReference>
<dbReference type="PANTHER" id="PTHR13832:SF792">
    <property type="entry name" value="GM14286P"/>
    <property type="match status" value="1"/>
</dbReference>
<evidence type="ECO:0000256" key="4">
    <source>
        <dbReference type="RuleBase" id="RU003465"/>
    </source>
</evidence>
<dbReference type="SUPFAM" id="SSF81606">
    <property type="entry name" value="PP2C-like"/>
    <property type="match status" value="1"/>
</dbReference>
<name>A0A8H5BH48_9AGAR</name>
<protein>
    <recommendedName>
        <fullName evidence="5">PPM-type phosphatase domain-containing protein</fullName>
    </recommendedName>
</protein>
<dbReference type="OrthoDB" id="420076at2759"/>
<evidence type="ECO:0000313" key="6">
    <source>
        <dbReference type="EMBL" id="KAF5323079.1"/>
    </source>
</evidence>
<dbReference type="GO" id="GO:0046872">
    <property type="term" value="F:metal ion binding"/>
    <property type="evidence" value="ECO:0007669"/>
    <property type="project" value="UniProtKB-KW"/>
</dbReference>
<accession>A0A8H5BH48</accession>